<evidence type="ECO:0000313" key="3">
    <source>
        <dbReference type="Proteomes" id="UP001515480"/>
    </source>
</evidence>
<comment type="caution">
    <text evidence="2">The sequence shown here is derived from an EMBL/GenBank/DDBJ whole genome shotgun (WGS) entry which is preliminary data.</text>
</comment>
<sequence length="172" mass="19416">MAAAPHKEVAETCFSYLQMELVELVIGSDVSSVSTVELQRASRKIEAVGFQVGQRLAERYTKDTPRFAETIDVIKFICKDFWFEIYRKQIDRLQTNNRGVFMLQDNRNRLLARCSPSLERRGNAKQVAALYARFPAGLIRGALSCFNVTASVSIEVGELPSCEFTVKVQESK</sequence>
<dbReference type="PANTHER" id="PTHR12817:SF0">
    <property type="entry name" value="GEO08327P1"/>
    <property type="match status" value="1"/>
</dbReference>
<dbReference type="Pfam" id="PF04051">
    <property type="entry name" value="TRAPP"/>
    <property type="match status" value="1"/>
</dbReference>
<accession>A0AB34J8W3</accession>
<evidence type="ECO:0000313" key="2">
    <source>
        <dbReference type="EMBL" id="KAL1514905.1"/>
    </source>
</evidence>
<dbReference type="EMBL" id="JBGBPQ010000012">
    <property type="protein sequence ID" value="KAL1514905.1"/>
    <property type="molecule type" value="Genomic_DNA"/>
</dbReference>
<dbReference type="GO" id="GO:0005802">
    <property type="term" value="C:trans-Golgi network"/>
    <property type="evidence" value="ECO:0007669"/>
    <property type="project" value="TreeGrafter"/>
</dbReference>
<dbReference type="InterPro" id="IPR007194">
    <property type="entry name" value="TRAPP_component"/>
</dbReference>
<evidence type="ECO:0000256" key="1">
    <source>
        <dbReference type="ARBA" id="ARBA00006218"/>
    </source>
</evidence>
<dbReference type="InterPro" id="IPR024096">
    <property type="entry name" value="NO_sig/Golgi_transp_ligand-bd"/>
</dbReference>
<proteinExistence type="inferred from homology"/>
<organism evidence="2 3">
    <name type="scientific">Prymnesium parvum</name>
    <name type="common">Toxic golden alga</name>
    <dbReference type="NCBI Taxonomy" id="97485"/>
    <lineage>
        <taxon>Eukaryota</taxon>
        <taxon>Haptista</taxon>
        <taxon>Haptophyta</taxon>
        <taxon>Prymnesiophyceae</taxon>
        <taxon>Prymnesiales</taxon>
        <taxon>Prymnesiaceae</taxon>
        <taxon>Prymnesium</taxon>
    </lineage>
</organism>
<dbReference type="PANTHER" id="PTHR12817">
    <property type="entry name" value="TRAFFICKING PROTEIN PARTICLE COMPLEX SUBUNIT 6B"/>
    <property type="match status" value="1"/>
</dbReference>
<gene>
    <name evidence="2" type="ORF">AB1Y20_003985</name>
</gene>
<dbReference type="GO" id="GO:0005801">
    <property type="term" value="C:cis-Golgi network"/>
    <property type="evidence" value="ECO:0007669"/>
    <property type="project" value="TreeGrafter"/>
</dbReference>
<dbReference type="AlphaFoldDB" id="A0AB34J8W3"/>
<dbReference type="InterPro" id="IPR037992">
    <property type="entry name" value="TRAPPC6/Trs33"/>
</dbReference>
<dbReference type="SUPFAM" id="SSF111126">
    <property type="entry name" value="Ligand-binding domain in the NO signalling and Golgi transport"/>
    <property type="match status" value="1"/>
</dbReference>
<name>A0AB34J8W3_PRYPA</name>
<dbReference type="Proteomes" id="UP001515480">
    <property type="component" value="Unassembled WGS sequence"/>
</dbReference>
<dbReference type="GO" id="GO:0030008">
    <property type="term" value="C:TRAPP complex"/>
    <property type="evidence" value="ECO:0007669"/>
    <property type="project" value="TreeGrafter"/>
</dbReference>
<protein>
    <recommendedName>
        <fullName evidence="4">Trafficking protein particle complex subunit</fullName>
    </recommendedName>
</protein>
<dbReference type="Gene3D" id="3.30.1380.20">
    <property type="entry name" value="Trafficking protein particle complex subunit 3"/>
    <property type="match status" value="1"/>
</dbReference>
<dbReference type="CDD" id="cd14944">
    <property type="entry name" value="TRAPPC6A_Trs33"/>
    <property type="match status" value="1"/>
</dbReference>
<evidence type="ECO:0008006" key="4">
    <source>
        <dbReference type="Google" id="ProtNLM"/>
    </source>
</evidence>
<comment type="similarity">
    <text evidence="1">Belongs to the TRAPP small subunits family. BET3 subfamily.</text>
</comment>
<reference evidence="2 3" key="1">
    <citation type="journal article" date="2024" name="Science">
        <title>Giant polyketide synthase enzymes in the biosynthesis of giant marine polyether toxins.</title>
        <authorList>
            <person name="Fallon T.R."/>
            <person name="Shende V.V."/>
            <person name="Wierzbicki I.H."/>
            <person name="Pendleton A.L."/>
            <person name="Watervoot N.F."/>
            <person name="Auber R.P."/>
            <person name="Gonzalez D.J."/>
            <person name="Wisecaver J.H."/>
            <person name="Moore B.S."/>
        </authorList>
    </citation>
    <scope>NUCLEOTIDE SEQUENCE [LARGE SCALE GENOMIC DNA]</scope>
    <source>
        <strain evidence="2 3">12B1</strain>
    </source>
</reference>
<keyword evidence="3" id="KW-1185">Reference proteome</keyword>
<dbReference type="GO" id="GO:0006888">
    <property type="term" value="P:endoplasmic reticulum to Golgi vesicle-mediated transport"/>
    <property type="evidence" value="ECO:0007669"/>
    <property type="project" value="TreeGrafter"/>
</dbReference>